<dbReference type="EMBL" id="KX349285">
    <property type="protein sequence ID" value="AOO10303.1"/>
    <property type="molecule type" value="Genomic_DNA"/>
</dbReference>
<organism evidence="2 4">
    <name type="scientific">Synechococcus phage S-RIM8</name>
    <dbReference type="NCBI Taxonomy" id="756278"/>
    <lineage>
        <taxon>Viruses</taxon>
        <taxon>Duplodnaviria</taxon>
        <taxon>Heunggongvirae</taxon>
        <taxon>Uroviricota</taxon>
        <taxon>Caudoviricetes</taxon>
        <taxon>Pantevenvirales</taxon>
        <taxon>Kyanoviridae</taxon>
        <taxon>Neptunevirus</taxon>
        <taxon>Neptunevirus srim18</taxon>
    </lineage>
</organism>
<sequence>MEIRDIGTRGIQIRQLDIPPVIDTLNTTSTSLPPAPPVVVNIGVPVVDIPGCVEAHETNSKSKTVGGDDPKGLVTYCDSGVPSYNPINFEPNQIVPTRPSGVDTRQKEKPKPPGQVELPPAAPPATAKVDCPTAAQAAKEPVGTYIEGFRKKVTDYQLVGNQCIQITEPVPLPEQIVAGLPAAGTVVTTSSIAVVATASALMAKPLADILLKVIKPTVKKVMKKIAAIRGKTVPVLSIAERRNEQRDRNRAIMALRQTLKPK</sequence>
<dbReference type="Proteomes" id="UP000301580">
    <property type="component" value="Segment"/>
</dbReference>
<evidence type="ECO:0000313" key="5">
    <source>
        <dbReference type="Proteomes" id="UP000301580"/>
    </source>
</evidence>
<reference evidence="2 4" key="1">
    <citation type="journal article" date="2016" name="Environ. Microbiol.">
        <title>Genomic diversification of marine cyanophages into stable ecotypes.</title>
        <authorList>
            <person name="Marston M.F."/>
            <person name="Martiny J.B."/>
        </authorList>
    </citation>
    <scope>NUCLEOTIDE SEQUENCE [LARGE SCALE GENOMIC DNA]</scope>
    <source>
        <strain evidence="2">RW_01_0212_WH8101</strain>
    </source>
</reference>
<name>A0A1D7S9N8_9CAUD</name>
<reference evidence="3 5" key="2">
    <citation type="submission" date="2019-02" db="EMBL/GenBank/DDBJ databases">
        <title>Diversity in Cyanophage Genomes from Southern New England Coastal Waters.</title>
        <authorList>
            <person name="Marston M.F."/>
        </authorList>
    </citation>
    <scope>NUCLEOTIDE SEQUENCE [LARGE SCALE GENOMIC DNA]</scope>
    <source>
        <strain evidence="3">RW_03_0617</strain>
    </source>
</reference>
<accession>A0A1D7S9N8</accession>
<protein>
    <submittedName>
        <fullName evidence="2">Uncharacterized protein</fullName>
    </submittedName>
</protein>
<evidence type="ECO:0000313" key="2">
    <source>
        <dbReference type="EMBL" id="AOO10303.1"/>
    </source>
</evidence>
<feature type="region of interest" description="Disordered" evidence="1">
    <location>
        <begin position="88"/>
        <end position="128"/>
    </location>
</feature>
<evidence type="ECO:0000313" key="3">
    <source>
        <dbReference type="EMBL" id="QBQ75483.1"/>
    </source>
</evidence>
<dbReference type="Proteomes" id="UP000225361">
    <property type="component" value="Segment"/>
</dbReference>
<evidence type="ECO:0000313" key="4">
    <source>
        <dbReference type="Proteomes" id="UP000225361"/>
    </source>
</evidence>
<dbReference type="EMBL" id="MK493323">
    <property type="protein sequence ID" value="QBQ75483.1"/>
    <property type="molecule type" value="Genomic_DNA"/>
</dbReference>
<proteinExistence type="predicted"/>
<gene>
    <name evidence="2" type="ORF">RW01021201_155</name>
    <name evidence="3" type="ORF">RW030617_155</name>
</gene>
<evidence type="ECO:0000256" key="1">
    <source>
        <dbReference type="SAM" id="MobiDB-lite"/>
    </source>
</evidence>